<keyword evidence="3" id="KW-1185">Reference proteome</keyword>
<organism evidence="2 3">
    <name type="scientific">Massilimicrobiota timonensis</name>
    <dbReference type="NCBI Taxonomy" id="1776392"/>
    <lineage>
        <taxon>Bacteria</taxon>
        <taxon>Bacillati</taxon>
        <taxon>Bacillota</taxon>
        <taxon>Erysipelotrichia</taxon>
        <taxon>Erysipelotrichales</taxon>
        <taxon>Erysipelotrichaceae</taxon>
        <taxon>Massilimicrobiota</taxon>
    </lineage>
</organism>
<accession>A0A1Y4SV99</accession>
<sequence length="173" mass="20050">MKRIQISHNIVDEDLLKEVKKYMIAPWQKYLLSLTGGISLILGIINVVNQNMLQGVVLLVLGAVCIGEIFFLIHSHYKEMLKLMKEEIDEQKITYTMSFGGEYVVVHNCQTSIDNKIPYSHLKTLSQTEHAYVLLAKKNEIIIIRKDCLKVSIREFIDFLKQKDTKIKKWIKA</sequence>
<keyword evidence="1" id="KW-0472">Membrane</keyword>
<feature type="transmembrane region" description="Helical" evidence="1">
    <location>
        <begin position="30"/>
        <end position="49"/>
    </location>
</feature>
<dbReference type="EMBL" id="NFLJ01000024">
    <property type="protein sequence ID" value="OUQ33817.1"/>
    <property type="molecule type" value="Genomic_DNA"/>
</dbReference>
<protein>
    <recommendedName>
        <fullName evidence="4">YcxB-like protein domain-containing protein</fullName>
    </recommendedName>
</protein>
<gene>
    <name evidence="2" type="ORF">B5E75_08900</name>
</gene>
<keyword evidence="1" id="KW-1133">Transmembrane helix</keyword>
<feature type="transmembrane region" description="Helical" evidence="1">
    <location>
        <begin position="55"/>
        <end position="75"/>
    </location>
</feature>
<comment type="caution">
    <text evidence="2">The sequence shown here is derived from an EMBL/GenBank/DDBJ whole genome shotgun (WGS) entry which is preliminary data.</text>
</comment>
<evidence type="ECO:0000256" key="1">
    <source>
        <dbReference type="SAM" id="Phobius"/>
    </source>
</evidence>
<evidence type="ECO:0008006" key="4">
    <source>
        <dbReference type="Google" id="ProtNLM"/>
    </source>
</evidence>
<keyword evidence="1" id="KW-0812">Transmembrane</keyword>
<name>A0A1Y4SV99_9FIRM</name>
<dbReference type="OrthoDB" id="1644590at2"/>
<reference evidence="2 3" key="1">
    <citation type="journal article" date="2018" name="BMC Genomics">
        <title>Whole genome sequencing and function prediction of 133 gut anaerobes isolated from chicken caecum in pure cultures.</title>
        <authorList>
            <person name="Medvecky M."/>
            <person name="Cejkova D."/>
            <person name="Polansky O."/>
            <person name="Karasova D."/>
            <person name="Kubasova T."/>
            <person name="Cizek A."/>
            <person name="Rychlik I."/>
        </authorList>
    </citation>
    <scope>NUCLEOTIDE SEQUENCE [LARGE SCALE GENOMIC DNA]</scope>
    <source>
        <strain evidence="2 3">An13</strain>
    </source>
</reference>
<dbReference type="Proteomes" id="UP000195305">
    <property type="component" value="Unassembled WGS sequence"/>
</dbReference>
<evidence type="ECO:0000313" key="3">
    <source>
        <dbReference type="Proteomes" id="UP000195305"/>
    </source>
</evidence>
<evidence type="ECO:0000313" key="2">
    <source>
        <dbReference type="EMBL" id="OUQ33817.1"/>
    </source>
</evidence>
<proteinExistence type="predicted"/>
<dbReference type="AlphaFoldDB" id="A0A1Y4SV99"/>
<dbReference type="RefSeq" id="WP_087358487.1">
    <property type="nucleotide sequence ID" value="NZ_NFLJ01000024.1"/>
</dbReference>